<evidence type="ECO:0000313" key="5">
    <source>
        <dbReference type="Proteomes" id="UP000632154"/>
    </source>
</evidence>
<name>A0ABQ3KBG4_9DEIO</name>
<dbReference type="InterPro" id="IPR024615">
    <property type="entry name" value="CRISPR-assoc_Cmr2_N"/>
</dbReference>
<comment type="caution">
    <text evidence="4">The sequence shown here is derived from an EMBL/GenBank/DDBJ whole genome shotgun (WGS) entry which is preliminary data.</text>
</comment>
<accession>A0ABQ3KBG4</accession>
<gene>
    <name evidence="4" type="ORF">GCM10017783_22810</name>
</gene>
<evidence type="ECO:0000313" key="4">
    <source>
        <dbReference type="EMBL" id="GHG09743.1"/>
    </source>
</evidence>
<keyword evidence="5" id="KW-1185">Reference proteome</keyword>
<dbReference type="InterPro" id="IPR043128">
    <property type="entry name" value="Rev_trsase/Diguanyl_cyclase"/>
</dbReference>
<proteinExistence type="predicted"/>
<dbReference type="InterPro" id="IPR013407">
    <property type="entry name" value="CRISPR-assoc_prot_Cmr2"/>
</dbReference>
<feature type="domain" description="GGDEF" evidence="3">
    <location>
        <begin position="248"/>
        <end position="379"/>
    </location>
</feature>
<dbReference type="InterPro" id="IPR000160">
    <property type="entry name" value="GGDEF_dom"/>
</dbReference>
<evidence type="ECO:0000259" key="3">
    <source>
        <dbReference type="PROSITE" id="PS50887"/>
    </source>
</evidence>
<dbReference type="EMBL" id="BNAL01000037">
    <property type="protein sequence ID" value="GHG09743.1"/>
    <property type="molecule type" value="Genomic_DNA"/>
</dbReference>
<dbReference type="NCBIfam" id="TIGR02577">
    <property type="entry name" value="cas_TM1794_Cmr2"/>
    <property type="match status" value="1"/>
</dbReference>
<keyword evidence="1" id="KW-0547">Nucleotide-binding</keyword>
<dbReference type="InterPro" id="IPR038242">
    <property type="entry name" value="Cmr2_N"/>
</dbReference>
<dbReference type="Gene3D" id="3.30.70.270">
    <property type="match status" value="1"/>
</dbReference>
<organism evidence="4 5">
    <name type="scientific">Deinococcus piscis</name>
    <dbReference type="NCBI Taxonomy" id="394230"/>
    <lineage>
        <taxon>Bacteria</taxon>
        <taxon>Thermotogati</taxon>
        <taxon>Deinococcota</taxon>
        <taxon>Deinococci</taxon>
        <taxon>Deinococcales</taxon>
        <taxon>Deinococcaceae</taxon>
        <taxon>Deinococcus</taxon>
    </lineage>
</organism>
<dbReference type="Gene3D" id="3.30.70.2220">
    <property type="entry name" value="CRISPR-Cas system, Cmr2 subunit, D1 domain, cysteine cluster"/>
    <property type="match status" value="1"/>
</dbReference>
<dbReference type="RefSeq" id="WP_189643875.1">
    <property type="nucleotide sequence ID" value="NZ_BNAL01000037.1"/>
</dbReference>
<evidence type="ECO:0000256" key="1">
    <source>
        <dbReference type="ARBA" id="ARBA00022741"/>
    </source>
</evidence>
<dbReference type="InterPro" id="IPR054767">
    <property type="entry name" value="Cas10-Cmr2_palm2"/>
</dbReference>
<keyword evidence="2" id="KW-0051">Antiviral defense</keyword>
<dbReference type="Pfam" id="PF22335">
    <property type="entry name" value="Cas10-Cmr2_palm2"/>
    <property type="match status" value="1"/>
</dbReference>
<dbReference type="PROSITE" id="PS50887">
    <property type="entry name" value="GGDEF"/>
    <property type="match status" value="1"/>
</dbReference>
<sequence>MTYLLSISIGPVQEFIAAARKTADLYAGSTLLSRVVREAVGAIETRGGAEFVFPADTGSDGANKILVRVPSNPSEYAAVAKAAATAFLKAEFGRVTGRLTAYLVPERADAQLEHFLEFYAAWVEEKDDYAADRQKVEKLLAGRKALREFESFSQHDENDVPKSPLDPAFACVFRLEKGRKIPDELQKRLGLKDSEYLDAISLLKREWGRTEVGKVPDTHQLAHWAKFPEEQEPPQDPEREGDSRPAYAYYAILVADGDNMGAKLEALEQSGGMQAHQNFSRALDAFATKARHIVTEHDGFAVYTGGDDVLALLPLTRALACAEALRDAFGKQTEGCTLSAGLAIVHYREPLSTSLGQARAAEKVAKRVDGKDALCVALHTRGGSPLEVGGHWPLAAQLQFWQGKPLPRGLPYELRELAREWPAGFEPQVLSAEARRIAARKSDAEGQKLSAEDLVQMSFASAEALENFAKMLILARFLSGEGDRA</sequence>
<protein>
    <submittedName>
        <fullName evidence="4">Type III-B CRISPR-associated protein Cas10/Cmr2</fullName>
    </submittedName>
</protein>
<dbReference type="Pfam" id="PF12469">
    <property type="entry name" value="Cmr2_N"/>
    <property type="match status" value="1"/>
</dbReference>
<dbReference type="Proteomes" id="UP000632154">
    <property type="component" value="Unassembled WGS sequence"/>
</dbReference>
<evidence type="ECO:0000256" key="2">
    <source>
        <dbReference type="ARBA" id="ARBA00023118"/>
    </source>
</evidence>
<reference evidence="5" key="1">
    <citation type="journal article" date="2019" name="Int. J. Syst. Evol. Microbiol.">
        <title>The Global Catalogue of Microorganisms (GCM) 10K type strain sequencing project: providing services to taxonomists for standard genome sequencing and annotation.</title>
        <authorList>
            <consortium name="The Broad Institute Genomics Platform"/>
            <consortium name="The Broad Institute Genome Sequencing Center for Infectious Disease"/>
            <person name="Wu L."/>
            <person name="Ma J."/>
        </authorList>
    </citation>
    <scope>NUCLEOTIDE SEQUENCE [LARGE SCALE GENOMIC DNA]</scope>
    <source>
        <strain evidence="5">CGMCC 1.18439</strain>
    </source>
</reference>